<protein>
    <recommendedName>
        <fullName evidence="4">UBC core domain-containing protein</fullName>
    </recommendedName>
</protein>
<dbReference type="GO" id="GO:0061631">
    <property type="term" value="F:ubiquitin conjugating enzyme activity"/>
    <property type="evidence" value="ECO:0007669"/>
    <property type="project" value="TreeGrafter"/>
</dbReference>
<feature type="region of interest" description="Disordered" evidence="3">
    <location>
        <begin position="1"/>
        <end position="21"/>
    </location>
</feature>
<evidence type="ECO:0000313" key="5">
    <source>
        <dbReference type="EMBL" id="KAK3007134.1"/>
    </source>
</evidence>
<dbReference type="PANTHER" id="PTHR46116:SF15">
    <property type="entry name" value="(E3-INDEPENDENT) E2 UBIQUITIN-CONJUGATING ENZYME"/>
    <property type="match status" value="1"/>
</dbReference>
<dbReference type="Pfam" id="PF00179">
    <property type="entry name" value="UQ_con"/>
    <property type="match status" value="1"/>
</dbReference>
<gene>
    <name evidence="5" type="ORF">RJ639_016691</name>
</gene>
<reference evidence="5" key="1">
    <citation type="submission" date="2022-12" db="EMBL/GenBank/DDBJ databases">
        <title>Draft genome assemblies for two species of Escallonia (Escalloniales).</title>
        <authorList>
            <person name="Chanderbali A."/>
            <person name="Dervinis C."/>
            <person name="Anghel I."/>
            <person name="Soltis D."/>
            <person name="Soltis P."/>
            <person name="Zapata F."/>
        </authorList>
    </citation>
    <scope>NUCLEOTIDE SEQUENCE</scope>
    <source>
        <strain evidence="5">UCBG64.0493</strain>
        <tissue evidence="5">Leaf</tissue>
    </source>
</reference>
<sequence>MDFFLSDYDSFSESSDSEDQDDTEFMYGGQALCILSNLEETIGKIDDFLSFERGFKHWDAVRSIIDPSGQMGRVINVGMIVDLENIRGEKIKEVNSKSLQKIRTISVGDYVVEGPWIGKLEKIIDIVTVLFDDGTKCDFSSMGPEKLVPVSPDLLDDSQYPYYPGQRVLVELSSASKSARWLCGTKKDKRDKGTVCAVNAGLVNVEWLGSVLTGSKRVPAPPHLQSPKNLTLLSCFSHANWQLGDWCLLPNLHHNDIMEKNFLAASTCGFSKGQKESEKVIERSLSPNFQEIFVIVKTKTKVDVLWQDGSQSLGLDSNSLLPVNVVDAHDFWPEQFVLEKGTCDDAPVSGFQKWGAVKFVDARERTVRVKWNTCIVNQGTDIERATVEETVSAYELVEHPDYSYCPGDAVFKLQKGQVVDPADGRSYKNHKIKENCLGASIDRTIKDSGNEHTSNNYLSQIGIVLGFKDGEVKVKWATELVTKVAPGEIFRVDNCESSFANPGLSAGTAEASNEETTESHNLSLVQRGKELLHIYRDGGECQNSPWGARAFSVSQAAIGFFTCLATSLFGSLGSTSLSSTSDDVSEKDKRLGIPREEEVLELSSMSVRLPLVAEDLQTCAKTISEQKVEETQDGKDLSSDNKYQQQFKRFDMVSDCSDHHFVDGAGKDITSSQMKRGWLKKVQQEWGILEKNLPETIYVRAYEERMDLLRAAVVGAPGTPYHDGLFFFDIFLPPDYPQEPPVSNSKYRNLSANVFGALVICGGPSFINQKSMCALTWYESGKVCLSLLNTWTGTGSEVWDPESSTILQVLLSLQALVLNEKPYFNEAGYDEQMGRAEGEKNSVCYNENAFLLSCKTMMYLLRKPPKHFDALVEEHFSQRCEHILLACKAYMEGIAVGCASGHKNAKQEDSRPSSTGFKIMLVKLFPKLVEVFSDKGIDCCKFTEQGIECSELEVNSYTDIAVL</sequence>
<dbReference type="InterPro" id="IPR057735">
    <property type="entry name" value="UBE2O-like_tSH3-B"/>
</dbReference>
<dbReference type="InterPro" id="IPR000608">
    <property type="entry name" value="UBC"/>
</dbReference>
<evidence type="ECO:0000259" key="4">
    <source>
        <dbReference type="PROSITE" id="PS50127"/>
    </source>
</evidence>
<evidence type="ECO:0000313" key="6">
    <source>
        <dbReference type="Proteomes" id="UP001188597"/>
    </source>
</evidence>
<dbReference type="Proteomes" id="UP001188597">
    <property type="component" value="Unassembled WGS sequence"/>
</dbReference>
<feature type="compositionally biased region" description="Low complexity" evidence="3">
    <location>
        <begin position="1"/>
        <end position="14"/>
    </location>
</feature>
<feature type="domain" description="UBC core" evidence="4">
    <location>
        <begin position="677"/>
        <end position="858"/>
    </location>
</feature>
<dbReference type="Pfam" id="PF23044">
    <property type="entry name" value="SH3-C_UBE2O"/>
    <property type="match status" value="1"/>
</dbReference>
<dbReference type="PANTHER" id="PTHR46116">
    <property type="entry name" value="(E3-INDEPENDENT) E2 UBIQUITIN-CONJUGATING ENZYME"/>
    <property type="match status" value="1"/>
</dbReference>
<dbReference type="SUPFAM" id="SSF54495">
    <property type="entry name" value="UBC-like"/>
    <property type="match status" value="1"/>
</dbReference>
<keyword evidence="2" id="KW-0833">Ubl conjugation pathway</keyword>
<dbReference type="InterPro" id="IPR016135">
    <property type="entry name" value="UBQ-conjugating_enzyme/RWD"/>
</dbReference>
<dbReference type="PROSITE" id="PS50127">
    <property type="entry name" value="UBC_2"/>
    <property type="match status" value="1"/>
</dbReference>
<dbReference type="CDD" id="cd23837">
    <property type="entry name" value="UBCc_UBE2O"/>
    <property type="match status" value="1"/>
</dbReference>
<dbReference type="Pfam" id="PF23043">
    <property type="entry name" value="SH3-B_UBE2O"/>
    <property type="match status" value="1"/>
</dbReference>
<dbReference type="Gene3D" id="3.10.110.10">
    <property type="entry name" value="Ubiquitin Conjugating Enzyme"/>
    <property type="match status" value="1"/>
</dbReference>
<evidence type="ECO:0000256" key="1">
    <source>
        <dbReference type="ARBA" id="ARBA00022679"/>
    </source>
</evidence>
<keyword evidence="6" id="KW-1185">Reference proteome</keyword>
<keyword evidence="1" id="KW-0808">Transferase</keyword>
<dbReference type="InterPro" id="IPR057733">
    <property type="entry name" value="UBE2O-like_SH3-B"/>
</dbReference>
<name>A0AA88VGZ8_9ASTE</name>
<dbReference type="AlphaFoldDB" id="A0AA88VGZ8"/>
<accession>A0AA88VGZ8</accession>
<evidence type="ECO:0000256" key="2">
    <source>
        <dbReference type="ARBA" id="ARBA00022786"/>
    </source>
</evidence>
<dbReference type="SMART" id="SM00212">
    <property type="entry name" value="UBCc"/>
    <property type="match status" value="1"/>
</dbReference>
<comment type="caution">
    <text evidence="5">The sequence shown here is derived from an EMBL/GenBank/DDBJ whole genome shotgun (WGS) entry which is preliminary data.</text>
</comment>
<evidence type="ECO:0000256" key="3">
    <source>
        <dbReference type="SAM" id="MobiDB-lite"/>
    </source>
</evidence>
<dbReference type="Pfam" id="PF23046">
    <property type="entry name" value="tSH3-B_UBE2O"/>
    <property type="match status" value="1"/>
</dbReference>
<dbReference type="InterPro" id="IPR057734">
    <property type="entry name" value="UBE2O-like_SH3-C"/>
</dbReference>
<dbReference type="EMBL" id="JAVXUP010001902">
    <property type="protein sequence ID" value="KAK3007134.1"/>
    <property type="molecule type" value="Genomic_DNA"/>
</dbReference>
<proteinExistence type="predicted"/>
<organism evidence="5 6">
    <name type="scientific">Escallonia herrerae</name>
    <dbReference type="NCBI Taxonomy" id="1293975"/>
    <lineage>
        <taxon>Eukaryota</taxon>
        <taxon>Viridiplantae</taxon>
        <taxon>Streptophyta</taxon>
        <taxon>Embryophyta</taxon>
        <taxon>Tracheophyta</taxon>
        <taxon>Spermatophyta</taxon>
        <taxon>Magnoliopsida</taxon>
        <taxon>eudicotyledons</taxon>
        <taxon>Gunneridae</taxon>
        <taxon>Pentapetalae</taxon>
        <taxon>asterids</taxon>
        <taxon>campanulids</taxon>
        <taxon>Escalloniales</taxon>
        <taxon>Escalloniaceae</taxon>
        <taxon>Escallonia</taxon>
    </lineage>
</organism>